<sequence>MLAVVPTSCHNHSLKATLGTAHYPRPCPARAHHSRRSTLLSSPTLGRGSGPTCDAPTASTRACRAPSPLRRDTASPTCLMSRAQHCAFLSVAVCCLSLIYSAWNVAVPLTLCLCRAIVGEEHPKMAASSASNGYTADSRAAAGIASRNQPGEELSLIPPSPSWGPAAVTVPADRPRCGARRRSLAPPDWSGGIDTNGVRKPPGVRRRPGDGGSIGHREIASPFTIVCRYRLC</sequence>
<accession>A0A179HV98</accession>
<organism evidence="2 3">
    <name type="scientific">Purpureocillium lilacinum</name>
    <name type="common">Paecilomyces lilacinus</name>
    <dbReference type="NCBI Taxonomy" id="33203"/>
    <lineage>
        <taxon>Eukaryota</taxon>
        <taxon>Fungi</taxon>
        <taxon>Dikarya</taxon>
        <taxon>Ascomycota</taxon>
        <taxon>Pezizomycotina</taxon>
        <taxon>Sordariomycetes</taxon>
        <taxon>Hypocreomycetidae</taxon>
        <taxon>Hypocreales</taxon>
        <taxon>Ophiocordycipitaceae</taxon>
        <taxon>Purpureocillium</taxon>
    </lineage>
</organism>
<name>A0A179HV98_PURLI</name>
<evidence type="ECO:0000256" key="1">
    <source>
        <dbReference type="SAM" id="MobiDB-lite"/>
    </source>
</evidence>
<comment type="caution">
    <text evidence="2">The sequence shown here is derived from an EMBL/GenBank/DDBJ whole genome shotgun (WGS) entry which is preliminary data.</text>
</comment>
<protein>
    <submittedName>
        <fullName evidence="2">Uncharacterized protein</fullName>
    </submittedName>
</protein>
<evidence type="ECO:0000313" key="3">
    <source>
        <dbReference type="Proteomes" id="UP000078340"/>
    </source>
</evidence>
<dbReference type="EMBL" id="LSBI01000001">
    <property type="protein sequence ID" value="OAQ94307.1"/>
    <property type="molecule type" value="Genomic_DNA"/>
</dbReference>
<evidence type="ECO:0000313" key="2">
    <source>
        <dbReference type="EMBL" id="OAQ94307.1"/>
    </source>
</evidence>
<feature type="region of interest" description="Disordered" evidence="1">
    <location>
        <begin position="28"/>
        <end position="71"/>
    </location>
</feature>
<dbReference type="Proteomes" id="UP000078340">
    <property type="component" value="Unassembled WGS sequence"/>
</dbReference>
<dbReference type="AlphaFoldDB" id="A0A179HV98"/>
<feature type="region of interest" description="Disordered" evidence="1">
    <location>
        <begin position="177"/>
        <end position="216"/>
    </location>
</feature>
<feature type="compositionally biased region" description="Low complexity" evidence="1">
    <location>
        <begin position="37"/>
        <end position="52"/>
    </location>
</feature>
<gene>
    <name evidence="2" type="ORF">VFPFJ_00416</name>
</gene>
<reference evidence="2 3" key="1">
    <citation type="submission" date="2016-02" db="EMBL/GenBank/DDBJ databases">
        <title>Biosynthesis of antibiotic leucinostatins and their inhibition on Phytophthora in bio-control Purpureocillium lilacinum.</title>
        <authorList>
            <person name="Wang G."/>
            <person name="Liu Z."/>
            <person name="Lin R."/>
            <person name="Li E."/>
            <person name="Mao Z."/>
            <person name="Ling J."/>
            <person name="Yin W."/>
            <person name="Xie B."/>
        </authorList>
    </citation>
    <scope>NUCLEOTIDE SEQUENCE [LARGE SCALE GENOMIC DNA]</scope>
    <source>
        <strain evidence="2">PLFJ-1</strain>
    </source>
</reference>
<proteinExistence type="predicted"/>